<dbReference type="AlphaFoldDB" id="I1CD68"/>
<proteinExistence type="predicted"/>
<name>I1CD68_RHIO9</name>
<evidence type="ECO:0000313" key="2">
    <source>
        <dbReference type="Proteomes" id="UP000009138"/>
    </source>
</evidence>
<dbReference type="EMBL" id="CH476740">
    <property type="protein sequence ID" value="EIE86398.1"/>
    <property type="molecule type" value="Genomic_DNA"/>
</dbReference>
<keyword evidence="2" id="KW-1185">Reference proteome</keyword>
<reference evidence="1 2" key="1">
    <citation type="journal article" date="2009" name="PLoS Genet.">
        <title>Genomic analysis of the basal lineage fungus Rhizopus oryzae reveals a whole-genome duplication.</title>
        <authorList>
            <person name="Ma L.-J."/>
            <person name="Ibrahim A.S."/>
            <person name="Skory C."/>
            <person name="Grabherr M.G."/>
            <person name="Burger G."/>
            <person name="Butler M."/>
            <person name="Elias M."/>
            <person name="Idnurm A."/>
            <person name="Lang B.F."/>
            <person name="Sone T."/>
            <person name="Abe A."/>
            <person name="Calvo S.E."/>
            <person name="Corrochano L.M."/>
            <person name="Engels R."/>
            <person name="Fu J."/>
            <person name="Hansberg W."/>
            <person name="Kim J.-M."/>
            <person name="Kodira C.D."/>
            <person name="Koehrsen M.J."/>
            <person name="Liu B."/>
            <person name="Miranda-Saavedra D."/>
            <person name="O'Leary S."/>
            <person name="Ortiz-Castellanos L."/>
            <person name="Poulter R."/>
            <person name="Rodriguez-Romero J."/>
            <person name="Ruiz-Herrera J."/>
            <person name="Shen Y.-Q."/>
            <person name="Zeng Q."/>
            <person name="Galagan J."/>
            <person name="Birren B.W."/>
            <person name="Cuomo C.A."/>
            <person name="Wickes B.L."/>
        </authorList>
    </citation>
    <scope>NUCLEOTIDE SEQUENCE [LARGE SCALE GENOMIC DNA]</scope>
    <source>
        <strain evidence="2">RA 99-880 / ATCC MYA-4621 / FGSC 9543 / NRRL 43880</strain>
    </source>
</reference>
<gene>
    <name evidence="1" type="ORF">RO3G_11109</name>
</gene>
<organism evidence="1 2">
    <name type="scientific">Rhizopus delemar (strain RA 99-880 / ATCC MYA-4621 / FGSC 9543 / NRRL 43880)</name>
    <name type="common">Mucormycosis agent</name>
    <name type="synonym">Rhizopus arrhizus var. delemar</name>
    <dbReference type="NCBI Taxonomy" id="246409"/>
    <lineage>
        <taxon>Eukaryota</taxon>
        <taxon>Fungi</taxon>
        <taxon>Fungi incertae sedis</taxon>
        <taxon>Mucoromycota</taxon>
        <taxon>Mucoromycotina</taxon>
        <taxon>Mucoromycetes</taxon>
        <taxon>Mucorales</taxon>
        <taxon>Mucorineae</taxon>
        <taxon>Rhizopodaceae</taxon>
        <taxon>Rhizopus</taxon>
    </lineage>
</organism>
<evidence type="ECO:0000313" key="1">
    <source>
        <dbReference type="EMBL" id="EIE86398.1"/>
    </source>
</evidence>
<protein>
    <submittedName>
        <fullName evidence="1">Uncharacterized protein</fullName>
    </submittedName>
</protein>
<dbReference type="RefSeq" id="XP_067521794.1">
    <property type="nucleotide sequence ID" value="XM_067665693.1"/>
</dbReference>
<dbReference type="VEuPathDB" id="FungiDB:RO3G_11109"/>
<dbReference type="InParanoid" id="I1CD68"/>
<accession>I1CD68</accession>
<dbReference type="Proteomes" id="UP000009138">
    <property type="component" value="Unassembled WGS sequence"/>
</dbReference>
<dbReference type="GeneID" id="93618074"/>
<sequence>MYTVQTNETGNLASCSTKLKHTKLLWFQSCRIYIDYLSLEVHFIDAISPPTFKNILADKCCSVRMCIGWDMMSRWVLIFANLGCT</sequence>